<organism evidence="1 2">
    <name type="scientific">Mytilus edulis</name>
    <name type="common">Blue mussel</name>
    <dbReference type="NCBI Taxonomy" id="6550"/>
    <lineage>
        <taxon>Eukaryota</taxon>
        <taxon>Metazoa</taxon>
        <taxon>Spiralia</taxon>
        <taxon>Lophotrochozoa</taxon>
        <taxon>Mollusca</taxon>
        <taxon>Bivalvia</taxon>
        <taxon>Autobranchia</taxon>
        <taxon>Pteriomorphia</taxon>
        <taxon>Mytilida</taxon>
        <taxon>Mytiloidea</taxon>
        <taxon>Mytilidae</taxon>
        <taxon>Mytilinae</taxon>
        <taxon>Mytilus</taxon>
    </lineage>
</organism>
<protein>
    <submittedName>
        <fullName evidence="1">Uncharacterized protein</fullName>
    </submittedName>
</protein>
<dbReference type="Proteomes" id="UP000683360">
    <property type="component" value="Unassembled WGS sequence"/>
</dbReference>
<evidence type="ECO:0000313" key="1">
    <source>
        <dbReference type="EMBL" id="CAG2185599.1"/>
    </source>
</evidence>
<accession>A0A8S3PQ42</accession>
<comment type="caution">
    <text evidence="1">The sequence shown here is derived from an EMBL/GenBank/DDBJ whole genome shotgun (WGS) entry which is preliminary data.</text>
</comment>
<proteinExistence type="predicted"/>
<keyword evidence="2" id="KW-1185">Reference proteome</keyword>
<reference evidence="1" key="1">
    <citation type="submission" date="2021-03" db="EMBL/GenBank/DDBJ databases">
        <authorList>
            <person name="Bekaert M."/>
        </authorList>
    </citation>
    <scope>NUCLEOTIDE SEQUENCE</scope>
</reference>
<gene>
    <name evidence="1" type="ORF">MEDL_1206</name>
</gene>
<sequence length="184" mass="21519">MVKYLRKIYQHNTNQYVDRFILHVTLELSFEILGLPIEIQKLDKKSAEVFTSLLGEESYPHFESRVMLAGEQGTGKTTIARYLVGKRPTRFRMSTDGIELYNGLSYMDIERRNGLVESKIFPWKKSPLADPFYEKSKDKKNIKFPRYTVNQSRLIRYKDEPTLASEEYITYKPNESPSSGLFNN</sequence>
<evidence type="ECO:0000313" key="2">
    <source>
        <dbReference type="Proteomes" id="UP000683360"/>
    </source>
</evidence>
<name>A0A8S3PQ42_MYTED</name>
<dbReference type="EMBL" id="CAJPWZ010000095">
    <property type="protein sequence ID" value="CAG2185599.1"/>
    <property type="molecule type" value="Genomic_DNA"/>
</dbReference>
<dbReference type="OrthoDB" id="6149245at2759"/>
<dbReference type="AlphaFoldDB" id="A0A8S3PQ42"/>